<dbReference type="Proteomes" id="UP000241118">
    <property type="component" value="Unassembled WGS sequence"/>
</dbReference>
<dbReference type="InterPro" id="IPR039569">
    <property type="entry name" value="FAS1-like_DH_region"/>
</dbReference>
<dbReference type="EMBL" id="PYAX01000017">
    <property type="protein sequence ID" value="PSL51808.1"/>
    <property type="molecule type" value="Genomic_DNA"/>
</dbReference>
<dbReference type="OrthoDB" id="5415111at2"/>
<name>A0A2P8I011_SACCR</name>
<sequence length="149" mass="16820">MMIAPEFVGKRLEPVVLRVPRERVVAFARVIGEVGAVHWDVEAARAAGYPDVVLPPTMLFGLELEVRGEELLVEMGLDPLRVLHAEQSFTYHRSVHAGEELRFESVVADVYRRMGGRLEFVVQETAVYRGGEHLVDLRQVLVIEDEETV</sequence>
<dbReference type="InterPro" id="IPR029069">
    <property type="entry name" value="HotDog_dom_sf"/>
</dbReference>
<feature type="domain" description="FAS1-like dehydratase" evidence="1">
    <location>
        <begin position="7"/>
        <end position="136"/>
    </location>
</feature>
<organism evidence="2 3">
    <name type="scientific">Saccharothrix carnea</name>
    <dbReference type="NCBI Taxonomy" id="1280637"/>
    <lineage>
        <taxon>Bacteria</taxon>
        <taxon>Bacillati</taxon>
        <taxon>Actinomycetota</taxon>
        <taxon>Actinomycetes</taxon>
        <taxon>Pseudonocardiales</taxon>
        <taxon>Pseudonocardiaceae</taxon>
        <taxon>Saccharothrix</taxon>
    </lineage>
</organism>
<dbReference type="SUPFAM" id="SSF54637">
    <property type="entry name" value="Thioesterase/thiol ester dehydrase-isomerase"/>
    <property type="match status" value="1"/>
</dbReference>
<dbReference type="Gene3D" id="3.10.129.10">
    <property type="entry name" value="Hotdog Thioesterase"/>
    <property type="match status" value="1"/>
</dbReference>
<dbReference type="AlphaFoldDB" id="A0A2P8I011"/>
<gene>
    <name evidence="2" type="ORF">B0I31_1172</name>
</gene>
<comment type="caution">
    <text evidence="2">The sequence shown here is derived from an EMBL/GenBank/DDBJ whole genome shotgun (WGS) entry which is preliminary data.</text>
</comment>
<protein>
    <submittedName>
        <fullName evidence="2">Acyl dehydratase</fullName>
    </submittedName>
</protein>
<dbReference type="CDD" id="cd03441">
    <property type="entry name" value="R_hydratase_like"/>
    <property type="match status" value="1"/>
</dbReference>
<evidence type="ECO:0000259" key="1">
    <source>
        <dbReference type="Pfam" id="PF13452"/>
    </source>
</evidence>
<accession>A0A2P8I011</accession>
<dbReference type="PIRSF" id="PIRSF018072">
    <property type="entry name" value="UCP018072"/>
    <property type="match status" value="1"/>
</dbReference>
<dbReference type="Pfam" id="PF13452">
    <property type="entry name" value="FAS1_DH_region"/>
    <property type="match status" value="1"/>
</dbReference>
<evidence type="ECO:0000313" key="2">
    <source>
        <dbReference type="EMBL" id="PSL51808.1"/>
    </source>
</evidence>
<reference evidence="2 3" key="1">
    <citation type="submission" date="2018-03" db="EMBL/GenBank/DDBJ databases">
        <title>Genomic Encyclopedia of Type Strains, Phase III (KMG-III): the genomes of soil and plant-associated and newly described type strains.</title>
        <authorList>
            <person name="Whitman W."/>
        </authorList>
    </citation>
    <scope>NUCLEOTIDE SEQUENCE [LARGE SCALE GENOMIC DNA]</scope>
    <source>
        <strain evidence="2 3">CGMCC 4.7097</strain>
    </source>
</reference>
<dbReference type="InterPro" id="IPR016709">
    <property type="entry name" value="HadA-like"/>
</dbReference>
<keyword evidence="3" id="KW-1185">Reference proteome</keyword>
<proteinExistence type="predicted"/>
<evidence type="ECO:0000313" key="3">
    <source>
        <dbReference type="Proteomes" id="UP000241118"/>
    </source>
</evidence>